<evidence type="ECO:0000313" key="1">
    <source>
        <dbReference type="EMBL" id="KAJ8644139.1"/>
    </source>
</evidence>
<accession>A0ACC2MEK9</accession>
<dbReference type="EMBL" id="CM056810">
    <property type="protein sequence ID" value="KAJ8644139.1"/>
    <property type="molecule type" value="Genomic_DNA"/>
</dbReference>
<organism evidence="1 2">
    <name type="scientific">Persea americana</name>
    <name type="common">Avocado</name>
    <dbReference type="NCBI Taxonomy" id="3435"/>
    <lineage>
        <taxon>Eukaryota</taxon>
        <taxon>Viridiplantae</taxon>
        <taxon>Streptophyta</taxon>
        <taxon>Embryophyta</taxon>
        <taxon>Tracheophyta</taxon>
        <taxon>Spermatophyta</taxon>
        <taxon>Magnoliopsida</taxon>
        <taxon>Magnoliidae</taxon>
        <taxon>Laurales</taxon>
        <taxon>Lauraceae</taxon>
        <taxon>Persea</taxon>
    </lineage>
</organism>
<reference evidence="1 2" key="1">
    <citation type="journal article" date="2022" name="Hortic Res">
        <title>A haplotype resolved chromosomal level avocado genome allows analysis of novel avocado genes.</title>
        <authorList>
            <person name="Nath O."/>
            <person name="Fletcher S.J."/>
            <person name="Hayward A."/>
            <person name="Shaw L.M."/>
            <person name="Masouleh A.K."/>
            <person name="Furtado A."/>
            <person name="Henry R.J."/>
            <person name="Mitter N."/>
        </authorList>
    </citation>
    <scope>NUCLEOTIDE SEQUENCE [LARGE SCALE GENOMIC DNA]</scope>
    <source>
        <strain evidence="2">cv. Hass</strain>
    </source>
</reference>
<gene>
    <name evidence="1" type="ORF">MRB53_005887</name>
</gene>
<dbReference type="Proteomes" id="UP001234297">
    <property type="component" value="Chromosome 2"/>
</dbReference>
<proteinExistence type="predicted"/>
<comment type="caution">
    <text evidence="1">The sequence shown here is derived from an EMBL/GenBank/DDBJ whole genome shotgun (WGS) entry which is preliminary data.</text>
</comment>
<keyword evidence="2" id="KW-1185">Reference proteome</keyword>
<name>A0ACC2MEK9_PERAE</name>
<evidence type="ECO:0000313" key="2">
    <source>
        <dbReference type="Proteomes" id="UP001234297"/>
    </source>
</evidence>
<sequence>MVDEGDLRKGNMMESNTGRLRMEMERAEIEVVVGVLGRGKGWIGRCGAVRSRCRRWWGRGFSPEKGESPADVGWKFRIWFGMLGGMPGGTKVSRTGFTTTICSPVRGYHKLSLDCSRIGGTGHSGVGGIVGDHRGVVVVAYAVLFK</sequence>
<protein>
    <submittedName>
        <fullName evidence="1">Uncharacterized protein</fullName>
    </submittedName>
</protein>